<dbReference type="Pfam" id="PF01135">
    <property type="entry name" value="PCMT"/>
    <property type="match status" value="1"/>
</dbReference>
<organism evidence="4 5">
    <name type="scientific">Allosphingosinicella deserti</name>
    <dbReference type="NCBI Taxonomy" id="2116704"/>
    <lineage>
        <taxon>Bacteria</taxon>
        <taxon>Pseudomonadati</taxon>
        <taxon>Pseudomonadota</taxon>
        <taxon>Alphaproteobacteria</taxon>
        <taxon>Sphingomonadales</taxon>
        <taxon>Sphingomonadaceae</taxon>
        <taxon>Allosphingosinicella</taxon>
    </lineage>
</organism>
<dbReference type="PANTHER" id="PTHR11579">
    <property type="entry name" value="PROTEIN-L-ISOASPARTATE O-METHYLTRANSFERASE"/>
    <property type="match status" value="1"/>
</dbReference>
<proteinExistence type="inferred from homology"/>
<evidence type="ECO:0000256" key="3">
    <source>
        <dbReference type="ARBA" id="ARBA00030757"/>
    </source>
</evidence>
<dbReference type="RefSeq" id="WP_106516226.1">
    <property type="nucleotide sequence ID" value="NZ_PXYI01000017.1"/>
</dbReference>
<sequence length="216" mass="22990">MTEQNFDHMRRAMISNLLRTTGTNDPVVLAAFEEVARERFVPRERLALSYADALVPLKPGRDLNNPLALGRLLTEAGPRESDRALVIGAATGYSAALLSKMVASVVAVEEDAELAAFARDALAGTGVTLVEGPLAEGHRAGGPYDLILIDGAVEFVPDEIVSQLKDLGRLVAPTIDRGVTRLSIGRKSGEAFGMASFSDAAAAVLPDFVRPKVFTF</sequence>
<dbReference type="AlphaFoldDB" id="A0A2P7QE39"/>
<dbReference type="GO" id="GO:0032259">
    <property type="term" value="P:methylation"/>
    <property type="evidence" value="ECO:0007669"/>
    <property type="project" value="UniProtKB-KW"/>
</dbReference>
<comment type="similarity">
    <text evidence="1">Belongs to the methyltransferase superfamily. L-isoaspartyl/D-aspartyl protein methyltransferase family.</text>
</comment>
<dbReference type="GO" id="GO:0004719">
    <property type="term" value="F:protein-L-isoaspartate (D-aspartate) O-methyltransferase activity"/>
    <property type="evidence" value="ECO:0007669"/>
    <property type="project" value="InterPro"/>
</dbReference>
<dbReference type="EMBL" id="PXYI01000017">
    <property type="protein sequence ID" value="PSJ36233.1"/>
    <property type="molecule type" value="Genomic_DNA"/>
</dbReference>
<keyword evidence="4" id="KW-0808">Transferase</keyword>
<evidence type="ECO:0000313" key="5">
    <source>
        <dbReference type="Proteomes" id="UP000241167"/>
    </source>
</evidence>
<keyword evidence="4" id="KW-0489">Methyltransferase</keyword>
<reference evidence="4 5" key="1">
    <citation type="submission" date="2018-03" db="EMBL/GenBank/DDBJ databases">
        <title>The draft genome of Sphingosinicella sp. GL-C-18.</title>
        <authorList>
            <person name="Liu L."/>
            <person name="Li L."/>
            <person name="Liang L."/>
            <person name="Zhang X."/>
            <person name="Wang T."/>
        </authorList>
    </citation>
    <scope>NUCLEOTIDE SEQUENCE [LARGE SCALE GENOMIC DNA]</scope>
    <source>
        <strain evidence="4 5">GL-C-18</strain>
    </source>
</reference>
<dbReference type="GO" id="GO:0005737">
    <property type="term" value="C:cytoplasm"/>
    <property type="evidence" value="ECO:0007669"/>
    <property type="project" value="TreeGrafter"/>
</dbReference>
<evidence type="ECO:0000313" key="4">
    <source>
        <dbReference type="EMBL" id="PSJ36233.1"/>
    </source>
</evidence>
<dbReference type="OrthoDB" id="9798496at2"/>
<dbReference type="PANTHER" id="PTHR11579:SF18">
    <property type="entry name" value="PROTEIN-L-ISOASPARTATE O-METHYLTRANSFERASE"/>
    <property type="match status" value="1"/>
</dbReference>
<gene>
    <name evidence="4" type="ORF">C7I55_27320</name>
</gene>
<dbReference type="Proteomes" id="UP000241167">
    <property type="component" value="Unassembled WGS sequence"/>
</dbReference>
<name>A0A2P7QE39_9SPHN</name>
<evidence type="ECO:0000256" key="2">
    <source>
        <dbReference type="ARBA" id="ARBA00013346"/>
    </source>
</evidence>
<protein>
    <recommendedName>
        <fullName evidence="2">Protein-L-isoaspartate O-methyltransferase</fullName>
    </recommendedName>
    <alternativeName>
        <fullName evidence="3">Protein L-isoaspartyl methyltransferase</fullName>
    </alternativeName>
</protein>
<dbReference type="SUPFAM" id="SSF53335">
    <property type="entry name" value="S-adenosyl-L-methionine-dependent methyltransferases"/>
    <property type="match status" value="1"/>
</dbReference>
<dbReference type="InterPro" id="IPR000682">
    <property type="entry name" value="PCMT"/>
</dbReference>
<dbReference type="Gene3D" id="3.40.50.150">
    <property type="entry name" value="Vaccinia Virus protein VP39"/>
    <property type="match status" value="1"/>
</dbReference>
<comment type="caution">
    <text evidence="4">The sequence shown here is derived from an EMBL/GenBank/DDBJ whole genome shotgun (WGS) entry which is preliminary data.</text>
</comment>
<dbReference type="CDD" id="cd02440">
    <property type="entry name" value="AdoMet_MTases"/>
    <property type="match status" value="1"/>
</dbReference>
<dbReference type="InterPro" id="IPR029063">
    <property type="entry name" value="SAM-dependent_MTases_sf"/>
</dbReference>
<evidence type="ECO:0000256" key="1">
    <source>
        <dbReference type="ARBA" id="ARBA00005369"/>
    </source>
</evidence>
<keyword evidence="5" id="KW-1185">Reference proteome</keyword>
<accession>A0A2P7QE39</accession>